<dbReference type="EMBL" id="JAAXOO010000001">
    <property type="protein sequence ID" value="NKY32452.1"/>
    <property type="molecule type" value="Genomic_DNA"/>
</dbReference>
<comment type="caution">
    <text evidence="1">The sequence shown here is derived from an EMBL/GenBank/DDBJ whole genome shotgun (WGS) entry which is preliminary data.</text>
</comment>
<name>A0A846X908_9NOCA</name>
<dbReference type="RefSeq" id="WP_068037955.1">
    <property type="nucleotide sequence ID" value="NZ_JAAXOO010000001.1"/>
</dbReference>
<reference evidence="1 2" key="1">
    <citation type="submission" date="2020-04" db="EMBL/GenBank/DDBJ databases">
        <title>MicrobeNet Type strains.</title>
        <authorList>
            <person name="Nicholson A.C."/>
        </authorList>
    </citation>
    <scope>NUCLEOTIDE SEQUENCE [LARGE SCALE GENOMIC DNA]</scope>
    <source>
        <strain evidence="1 2">DSM 45078</strain>
    </source>
</reference>
<accession>A0A846X908</accession>
<evidence type="ECO:0000313" key="2">
    <source>
        <dbReference type="Proteomes" id="UP000565715"/>
    </source>
</evidence>
<keyword evidence="2" id="KW-1185">Reference proteome</keyword>
<dbReference type="AlphaFoldDB" id="A0A846X908"/>
<organism evidence="1 2">
    <name type="scientific">Nocardia speluncae</name>
    <dbReference type="NCBI Taxonomy" id="419477"/>
    <lineage>
        <taxon>Bacteria</taxon>
        <taxon>Bacillati</taxon>
        <taxon>Actinomycetota</taxon>
        <taxon>Actinomycetes</taxon>
        <taxon>Mycobacteriales</taxon>
        <taxon>Nocardiaceae</taxon>
        <taxon>Nocardia</taxon>
    </lineage>
</organism>
<proteinExistence type="predicted"/>
<dbReference type="Proteomes" id="UP000565715">
    <property type="component" value="Unassembled WGS sequence"/>
</dbReference>
<gene>
    <name evidence="1" type="ORF">HGA13_05095</name>
</gene>
<evidence type="ECO:0000313" key="1">
    <source>
        <dbReference type="EMBL" id="NKY32452.1"/>
    </source>
</evidence>
<protein>
    <submittedName>
        <fullName evidence="1">CopG family transcriptional regulator</fullName>
    </submittedName>
</protein>
<sequence>MATKKITVTLPEDLLEEVRADIDARGLSAYIAEAVRAQRDRDLLGELVDRLEQEHGPVTAEEAAASEAELDELYAEHMRRRTGSERGQVA</sequence>